<dbReference type="Gene3D" id="2.60.40.200">
    <property type="entry name" value="Superoxide dismutase, copper/zinc binding domain"/>
    <property type="match status" value="1"/>
</dbReference>
<organism evidence="3 4">
    <name type="scientific">Lymnaea stagnalis</name>
    <name type="common">Great pond snail</name>
    <name type="synonym">Helix stagnalis</name>
    <dbReference type="NCBI Taxonomy" id="6523"/>
    <lineage>
        <taxon>Eukaryota</taxon>
        <taxon>Metazoa</taxon>
        <taxon>Spiralia</taxon>
        <taxon>Lophotrochozoa</taxon>
        <taxon>Mollusca</taxon>
        <taxon>Gastropoda</taxon>
        <taxon>Heterobranchia</taxon>
        <taxon>Euthyneura</taxon>
        <taxon>Panpulmonata</taxon>
        <taxon>Hygrophila</taxon>
        <taxon>Lymnaeoidea</taxon>
        <taxon>Lymnaeidae</taxon>
        <taxon>Lymnaea</taxon>
    </lineage>
</organism>
<dbReference type="InterPro" id="IPR024134">
    <property type="entry name" value="SOD_Cu/Zn_/chaperone"/>
</dbReference>
<evidence type="ECO:0000259" key="2">
    <source>
        <dbReference type="Pfam" id="PF00080"/>
    </source>
</evidence>
<dbReference type="GO" id="GO:0006801">
    <property type="term" value="P:superoxide metabolic process"/>
    <property type="evidence" value="ECO:0007669"/>
    <property type="project" value="InterPro"/>
</dbReference>
<dbReference type="PRINTS" id="PR00068">
    <property type="entry name" value="CUZNDISMTASE"/>
</dbReference>
<dbReference type="InterPro" id="IPR000884">
    <property type="entry name" value="TSP1_rpt"/>
</dbReference>
<dbReference type="GO" id="GO:0005507">
    <property type="term" value="F:copper ion binding"/>
    <property type="evidence" value="ECO:0007669"/>
    <property type="project" value="InterPro"/>
</dbReference>
<feature type="signal peptide" evidence="1">
    <location>
        <begin position="1"/>
        <end position="24"/>
    </location>
</feature>
<dbReference type="CDD" id="cd00305">
    <property type="entry name" value="Cu-Zn_Superoxide_Dismutase"/>
    <property type="match status" value="1"/>
</dbReference>
<dbReference type="Proteomes" id="UP001497497">
    <property type="component" value="Unassembled WGS sequence"/>
</dbReference>
<dbReference type="SUPFAM" id="SSF82895">
    <property type="entry name" value="TSP-1 type 1 repeat"/>
    <property type="match status" value="1"/>
</dbReference>
<dbReference type="InterPro" id="IPR001424">
    <property type="entry name" value="SOD_Cu_Zn_dom"/>
</dbReference>
<evidence type="ECO:0000256" key="1">
    <source>
        <dbReference type="SAM" id="SignalP"/>
    </source>
</evidence>
<dbReference type="PANTHER" id="PTHR10003">
    <property type="entry name" value="SUPEROXIDE DISMUTASE CU-ZN -RELATED"/>
    <property type="match status" value="1"/>
</dbReference>
<keyword evidence="4" id="KW-1185">Reference proteome</keyword>
<reference evidence="3 4" key="1">
    <citation type="submission" date="2024-04" db="EMBL/GenBank/DDBJ databases">
        <authorList>
            <consortium name="Genoscope - CEA"/>
            <person name="William W."/>
        </authorList>
    </citation>
    <scope>NUCLEOTIDE SEQUENCE [LARGE SCALE GENOMIC DNA]</scope>
</reference>
<sequence>MLVKTFILVGLTLLCGSRVGGIHAASADDLETKMEFVLEALSYMERWSLKVEDVLQKLNESFPEWSNCSKECGGGYKTRPKLECPENDQENCTEIMYCNPQRCHADYQRERVATCKIETDPRYLASYKFSGEVILSQRKGQPLKVIAVINNESPKEANDKSIKHGFHVHTYGDIRHGCAVDDQDFNPDDVTHGYIDSQIRHVGDWGNIDLEQGNITTFTFTDNVATLFGDRSIIGRSLVIHEKEDDGGINADPESKRSGNTGVPVACCVIGLAFE</sequence>
<dbReference type="Gene3D" id="2.20.100.10">
    <property type="entry name" value="Thrombospondin type-1 (TSP1) repeat"/>
    <property type="match status" value="1"/>
</dbReference>
<dbReference type="InterPro" id="IPR036423">
    <property type="entry name" value="SOD-like_Cu/Zn_dom_sf"/>
</dbReference>
<gene>
    <name evidence="3" type="ORF">GSLYS_00013616001</name>
</gene>
<comment type="caution">
    <text evidence="3">The sequence shown here is derived from an EMBL/GenBank/DDBJ whole genome shotgun (WGS) entry which is preliminary data.</text>
</comment>
<dbReference type="Pfam" id="PF00080">
    <property type="entry name" value="Sod_Cu"/>
    <property type="match status" value="1"/>
</dbReference>
<dbReference type="EMBL" id="CAXITT010000359">
    <property type="protein sequence ID" value="CAL1539883.1"/>
    <property type="molecule type" value="Genomic_DNA"/>
</dbReference>
<name>A0AAV2HZX2_LYMST</name>
<protein>
    <recommendedName>
        <fullName evidence="2">Superoxide dismutase copper/zinc binding domain-containing protein</fullName>
    </recommendedName>
</protein>
<dbReference type="InterPro" id="IPR036383">
    <property type="entry name" value="TSP1_rpt_sf"/>
</dbReference>
<feature type="domain" description="Superoxide dismutase copper/zinc binding" evidence="2">
    <location>
        <begin position="130"/>
        <end position="270"/>
    </location>
</feature>
<evidence type="ECO:0000313" key="3">
    <source>
        <dbReference type="EMBL" id="CAL1539883.1"/>
    </source>
</evidence>
<proteinExistence type="predicted"/>
<dbReference type="PROSITE" id="PS50092">
    <property type="entry name" value="TSP1"/>
    <property type="match status" value="1"/>
</dbReference>
<feature type="chain" id="PRO_5043416056" description="Superoxide dismutase copper/zinc binding domain-containing protein" evidence="1">
    <location>
        <begin position="25"/>
        <end position="275"/>
    </location>
</feature>
<dbReference type="SUPFAM" id="SSF49329">
    <property type="entry name" value="Cu,Zn superoxide dismutase-like"/>
    <property type="match status" value="1"/>
</dbReference>
<dbReference type="AlphaFoldDB" id="A0AAV2HZX2"/>
<accession>A0AAV2HZX2</accession>
<keyword evidence="1" id="KW-0732">Signal</keyword>
<evidence type="ECO:0000313" key="4">
    <source>
        <dbReference type="Proteomes" id="UP001497497"/>
    </source>
</evidence>